<sequence length="231" mass="25402">VNKKLPLVLTGLLIIGQIAYGGWRYTTHLTDYVDDVNLRIVNPAIDQATKFDPEEEDRIIATYLALSGRLLGEEKTSLENTQYLIWPESVFPFLVTERRDVLSAIAALLPEGTQLITGAMRAEPGAAADAKWIVNLTNDAWFGNTPGPWQHLRQSVVRAVEEGLPVVRVANRGVSGVIDPYGRLRATLPIREPSVTESALPKPAPLTVFARFHHLPFFGLLLACLAVSLIS</sequence>
<reference evidence="8" key="1">
    <citation type="submission" date="2020-11" db="EMBL/GenBank/DDBJ databases">
        <authorList>
            <person name="Tran Van P."/>
        </authorList>
    </citation>
    <scope>NUCLEOTIDE SEQUENCE</scope>
</reference>
<dbReference type="PROSITE" id="PS50263">
    <property type="entry name" value="CN_HYDROLASE"/>
    <property type="match status" value="1"/>
</dbReference>
<organism evidence="8">
    <name type="scientific">Cyprideis torosa</name>
    <dbReference type="NCBI Taxonomy" id="163714"/>
    <lineage>
        <taxon>Eukaryota</taxon>
        <taxon>Metazoa</taxon>
        <taxon>Ecdysozoa</taxon>
        <taxon>Arthropoda</taxon>
        <taxon>Crustacea</taxon>
        <taxon>Oligostraca</taxon>
        <taxon>Ostracoda</taxon>
        <taxon>Podocopa</taxon>
        <taxon>Podocopida</taxon>
        <taxon>Cytherocopina</taxon>
        <taxon>Cytheroidea</taxon>
        <taxon>Cytherideidae</taxon>
        <taxon>Cyprideis</taxon>
    </lineage>
</organism>
<name>A0A7R8WYY4_9CRUS</name>
<evidence type="ECO:0000313" key="8">
    <source>
        <dbReference type="EMBL" id="CAD7237552.1"/>
    </source>
</evidence>
<feature type="non-terminal residue" evidence="8">
    <location>
        <position position="231"/>
    </location>
</feature>
<dbReference type="InterPro" id="IPR036526">
    <property type="entry name" value="C-N_Hydrolase_sf"/>
</dbReference>
<evidence type="ECO:0000256" key="1">
    <source>
        <dbReference type="ARBA" id="ARBA00004651"/>
    </source>
</evidence>
<proteinExistence type="predicted"/>
<feature type="non-terminal residue" evidence="8">
    <location>
        <position position="1"/>
    </location>
</feature>
<dbReference type="GO" id="GO:0042158">
    <property type="term" value="P:lipoprotein biosynthetic process"/>
    <property type="evidence" value="ECO:0007669"/>
    <property type="project" value="InterPro"/>
</dbReference>
<keyword evidence="7" id="KW-0012">Acyltransferase</keyword>
<dbReference type="GO" id="GO:0016410">
    <property type="term" value="F:N-acyltransferase activity"/>
    <property type="evidence" value="ECO:0007669"/>
    <property type="project" value="InterPro"/>
</dbReference>
<dbReference type="InterPro" id="IPR004563">
    <property type="entry name" value="Apolipo_AcylTrfase"/>
</dbReference>
<dbReference type="Gene3D" id="3.60.110.10">
    <property type="entry name" value="Carbon-nitrogen hydrolase"/>
    <property type="match status" value="1"/>
</dbReference>
<dbReference type="EMBL" id="OB689219">
    <property type="protein sequence ID" value="CAD7237552.1"/>
    <property type="molecule type" value="Genomic_DNA"/>
</dbReference>
<keyword evidence="2" id="KW-1003">Cell membrane</keyword>
<keyword evidence="3" id="KW-0808">Transferase</keyword>
<keyword evidence="6" id="KW-0472">Membrane</keyword>
<dbReference type="PANTHER" id="PTHR38686">
    <property type="entry name" value="APOLIPOPROTEIN N-ACYLTRANSFERASE"/>
    <property type="match status" value="1"/>
</dbReference>
<keyword evidence="5" id="KW-1133">Transmembrane helix</keyword>
<dbReference type="SUPFAM" id="SSF56317">
    <property type="entry name" value="Carbon-nitrogen hydrolase"/>
    <property type="match status" value="1"/>
</dbReference>
<dbReference type="AlphaFoldDB" id="A0A7R8WYY4"/>
<evidence type="ECO:0000256" key="6">
    <source>
        <dbReference type="ARBA" id="ARBA00023136"/>
    </source>
</evidence>
<gene>
    <name evidence="8" type="ORF">CTOB1V02_LOCUS15367</name>
</gene>
<comment type="subcellular location">
    <subcellularLocation>
        <location evidence="1">Cell membrane</location>
        <topology evidence="1">Multi-pass membrane protein</topology>
    </subcellularLocation>
</comment>
<dbReference type="InterPro" id="IPR003010">
    <property type="entry name" value="C-N_Hydrolase"/>
</dbReference>
<keyword evidence="4" id="KW-0812">Transmembrane</keyword>
<dbReference type="OrthoDB" id="2019277at2759"/>
<dbReference type="CDD" id="cd07571">
    <property type="entry name" value="ALP_N-acyl_transferase"/>
    <property type="match status" value="1"/>
</dbReference>
<dbReference type="PANTHER" id="PTHR38686:SF1">
    <property type="entry name" value="APOLIPOPROTEIN N-ACYLTRANSFERASE"/>
    <property type="match status" value="1"/>
</dbReference>
<evidence type="ECO:0000256" key="3">
    <source>
        <dbReference type="ARBA" id="ARBA00022679"/>
    </source>
</evidence>
<protein>
    <submittedName>
        <fullName evidence="8">Uncharacterized protein</fullName>
    </submittedName>
</protein>
<evidence type="ECO:0000256" key="4">
    <source>
        <dbReference type="ARBA" id="ARBA00022692"/>
    </source>
</evidence>
<evidence type="ECO:0000256" key="7">
    <source>
        <dbReference type="ARBA" id="ARBA00023315"/>
    </source>
</evidence>
<evidence type="ECO:0000256" key="5">
    <source>
        <dbReference type="ARBA" id="ARBA00022989"/>
    </source>
</evidence>
<dbReference type="Pfam" id="PF00795">
    <property type="entry name" value="CN_hydrolase"/>
    <property type="match status" value="1"/>
</dbReference>
<accession>A0A7R8WYY4</accession>
<evidence type="ECO:0000256" key="2">
    <source>
        <dbReference type="ARBA" id="ARBA00022475"/>
    </source>
</evidence>
<dbReference type="GO" id="GO:0005886">
    <property type="term" value="C:plasma membrane"/>
    <property type="evidence" value="ECO:0007669"/>
    <property type="project" value="UniProtKB-SubCell"/>
</dbReference>